<accession>A0A0S3QTN2</accession>
<evidence type="ECO:0000256" key="1">
    <source>
        <dbReference type="ARBA" id="ARBA00010813"/>
    </source>
</evidence>
<dbReference type="PIRSF" id="PIRSF015578">
    <property type="entry name" value="Myoinos-ppht_syn"/>
    <property type="match status" value="1"/>
</dbReference>
<evidence type="ECO:0000259" key="2">
    <source>
        <dbReference type="Pfam" id="PF01658"/>
    </source>
</evidence>
<dbReference type="InterPro" id="IPR013021">
    <property type="entry name" value="Myo-inos-1-P_Synthase_GAPDH"/>
</dbReference>
<dbReference type="SUPFAM" id="SSF51735">
    <property type="entry name" value="NAD(P)-binding Rossmann-fold domains"/>
    <property type="match status" value="1"/>
</dbReference>
<dbReference type="EMBL" id="AP013035">
    <property type="protein sequence ID" value="BAT71683.1"/>
    <property type="molecule type" value="Genomic_DNA"/>
</dbReference>
<dbReference type="OrthoDB" id="729130at2"/>
<dbReference type="InterPro" id="IPR036291">
    <property type="entry name" value="NAD(P)-bd_dom_sf"/>
</dbReference>
<dbReference type="PANTHER" id="PTHR11510">
    <property type="entry name" value="MYO-INOSITOL-1 PHOSPHATE SYNTHASE"/>
    <property type="match status" value="1"/>
</dbReference>
<dbReference type="STRING" id="1298851.TST_0883"/>
<dbReference type="Pfam" id="PF01658">
    <property type="entry name" value="Inos-1-P_synth"/>
    <property type="match status" value="1"/>
</dbReference>
<dbReference type="Proteomes" id="UP000063234">
    <property type="component" value="Chromosome"/>
</dbReference>
<reference evidence="4" key="1">
    <citation type="journal article" date="2018" name="Science">
        <title>A primordial and reversible TCA cycle in a facultatively chemolithoautotrophic thermophile.</title>
        <authorList>
            <person name="Nunoura T."/>
            <person name="Chikaraishi Y."/>
            <person name="Izaki R."/>
            <person name="Suwa T."/>
            <person name="Sato T."/>
            <person name="Harada T."/>
            <person name="Mori K."/>
            <person name="Kato Y."/>
            <person name="Miyazaki M."/>
            <person name="Shimamura S."/>
            <person name="Yanagawa K."/>
            <person name="Shuto A."/>
            <person name="Ohkouchi N."/>
            <person name="Fujita N."/>
            <person name="Takaki Y."/>
            <person name="Atomi H."/>
            <person name="Takai K."/>
        </authorList>
    </citation>
    <scope>NUCLEOTIDE SEQUENCE [LARGE SCALE GENOMIC DNA]</scope>
    <source>
        <strain evidence="4">DSM 17441 / JCM 13301 / NBRC 103674 / ABI70S6</strain>
    </source>
</reference>
<keyword evidence="4" id="KW-1185">Reference proteome</keyword>
<dbReference type="RefSeq" id="WP_068549681.1">
    <property type="nucleotide sequence ID" value="NZ_AP013035.1"/>
</dbReference>
<name>A0A0S3QTN2_THET7</name>
<dbReference type="SUPFAM" id="SSF55347">
    <property type="entry name" value="Glyceraldehyde-3-phosphate dehydrogenase-like, C-terminal domain"/>
    <property type="match status" value="1"/>
</dbReference>
<sequence>MKIWLIGMYGAVATTTAAGAMALKKGIIDTNGLVTELPEFKGIEQYADIKDIAFGGHEIRDLDKSLMEATQEHLELNEHFPLKIFEQIKDDLGQFRAEKGTALNCGSGLKEFENVKTLEQDGLSLREIVSKIMKDLEEFADEDTVVINVASTEPVPEFKEEYHGSLEGFERMIEEDKKEYATASMLYAYAALKLGIPYGNFTPSAGSSIPALKELAEKNGVPHAGNDGKTGETYMKTTIAPGFLYRNLKILGWMSYNVLGDYDGMVLNHKDNKESKIISKDSTLYKLLGYSPYTITEINFFPSLVDNKTAFNFIHFQGFLGKKMKLYFIWDGIDAILAAPLVIDIARTLLFAKKKGISGVVKEMAFFFKSPLDTNMVNTHKQFETLVEWFRENL</sequence>
<dbReference type="PATRIC" id="fig|1298851.3.peg.920"/>
<dbReference type="KEGG" id="ttk:TST_0883"/>
<dbReference type="Gene3D" id="3.40.50.720">
    <property type="entry name" value="NAD(P)-binding Rossmann-like Domain"/>
    <property type="match status" value="1"/>
</dbReference>
<feature type="domain" description="Myo-inositol-1-phosphate synthase GAPDH-like" evidence="2">
    <location>
        <begin position="231"/>
        <end position="334"/>
    </location>
</feature>
<proteinExistence type="inferred from homology"/>
<organism evidence="3 4">
    <name type="scientific">Thermosulfidibacter takaii (strain DSM 17441 / JCM 13301 / NBRC 103674 / ABI70S6)</name>
    <dbReference type="NCBI Taxonomy" id="1298851"/>
    <lineage>
        <taxon>Bacteria</taxon>
        <taxon>Pseudomonadati</taxon>
        <taxon>Thermosulfidibacterota</taxon>
        <taxon>Thermosulfidibacteria</taxon>
        <taxon>Thermosulfidibacterales</taxon>
        <taxon>Thermosulfidibacteraceae</taxon>
    </lineage>
</organism>
<gene>
    <name evidence="3" type="ORF">TST_0883</name>
</gene>
<evidence type="ECO:0000313" key="4">
    <source>
        <dbReference type="Proteomes" id="UP000063234"/>
    </source>
</evidence>
<evidence type="ECO:0000313" key="3">
    <source>
        <dbReference type="EMBL" id="BAT71683.1"/>
    </source>
</evidence>
<protein>
    <submittedName>
        <fullName evidence="3">Myo-inositol-1-phosphate synthase</fullName>
        <ecNumber evidence="3">5.5.1.4</ecNumber>
    </submittedName>
</protein>
<dbReference type="Pfam" id="PF07994">
    <property type="entry name" value="NAD_binding_5"/>
    <property type="match status" value="1"/>
</dbReference>
<dbReference type="InterPro" id="IPR002587">
    <property type="entry name" value="Myo-inos-1-P_Synthase"/>
</dbReference>
<dbReference type="GO" id="GO:0004512">
    <property type="term" value="F:inositol-3-phosphate synthase activity"/>
    <property type="evidence" value="ECO:0007669"/>
    <property type="project" value="UniProtKB-EC"/>
</dbReference>
<dbReference type="EC" id="5.5.1.4" evidence="3"/>
<dbReference type="GO" id="GO:0008654">
    <property type="term" value="P:phospholipid biosynthetic process"/>
    <property type="evidence" value="ECO:0007669"/>
    <property type="project" value="InterPro"/>
</dbReference>
<dbReference type="AlphaFoldDB" id="A0A0S3QTN2"/>
<dbReference type="GO" id="GO:0006021">
    <property type="term" value="P:inositol biosynthetic process"/>
    <property type="evidence" value="ECO:0007669"/>
    <property type="project" value="InterPro"/>
</dbReference>
<keyword evidence="3" id="KW-0413">Isomerase</keyword>
<comment type="similarity">
    <text evidence="1">Belongs to the myo-inositol 1-phosphate synthase family.</text>
</comment>
<dbReference type="Gene3D" id="3.30.360.10">
    <property type="entry name" value="Dihydrodipicolinate Reductase, domain 2"/>
    <property type="match status" value="1"/>
</dbReference>